<keyword evidence="4 9" id="KW-0547">Nucleotide-binding</keyword>
<evidence type="ECO:0000256" key="4">
    <source>
        <dbReference type="ARBA" id="ARBA00022741"/>
    </source>
</evidence>
<feature type="domain" description="Arginyl tRNA synthetase N-terminal" evidence="12">
    <location>
        <begin position="10"/>
        <end position="107"/>
    </location>
</feature>
<dbReference type="STRING" id="591019.Shell_0817"/>
<dbReference type="KEGG" id="shc:Shell_0817"/>
<proteinExistence type="inferred from homology"/>
<dbReference type="PANTHER" id="PTHR11956:SF5">
    <property type="entry name" value="ARGININE--TRNA LIGASE, CYTOPLASMIC"/>
    <property type="match status" value="1"/>
</dbReference>
<dbReference type="EC" id="6.1.1.19" evidence="2"/>
<accession>D7D834</accession>
<dbReference type="InterPro" id="IPR008909">
    <property type="entry name" value="DALR_anticod-bd"/>
</dbReference>
<evidence type="ECO:0000256" key="6">
    <source>
        <dbReference type="ARBA" id="ARBA00022917"/>
    </source>
</evidence>
<keyword evidence="7 9" id="KW-0030">Aminoacyl-tRNA synthetase</keyword>
<dbReference type="Gene3D" id="1.10.730.10">
    <property type="entry name" value="Isoleucyl-tRNA Synthetase, Domain 1"/>
    <property type="match status" value="1"/>
</dbReference>
<evidence type="ECO:0000313" key="14">
    <source>
        <dbReference type="Proteomes" id="UP000002573"/>
    </source>
</evidence>
<dbReference type="SMART" id="SM01016">
    <property type="entry name" value="Arg_tRNA_synt_N"/>
    <property type="match status" value="1"/>
</dbReference>
<keyword evidence="14" id="KW-1185">Reference proteome</keyword>
<dbReference type="RefSeq" id="WP_013143128.1">
    <property type="nucleotide sequence ID" value="NC_014205.1"/>
</dbReference>
<dbReference type="InterPro" id="IPR035684">
    <property type="entry name" value="ArgRS_core"/>
</dbReference>
<dbReference type="InterPro" id="IPR005148">
    <property type="entry name" value="Arg-tRNA-synth_N"/>
</dbReference>
<comment type="similarity">
    <text evidence="1 9">Belongs to the class-I aminoacyl-tRNA synthetase family.</text>
</comment>
<sequence>MMQSYIGVSDCLEKILVEALSSVFGEDEKVIKEYFSSKRIKIAKTPDPKLGDYGLALHYLFHKYRVGRDDWETIASKIISYLENRGLLDKCYVRKAEYVNGYINFYIDYNLMKNVLFENYLSMKIFDQIKSFGDGEKVVVEHTSANPVHPLHVGSGRNAVIGNTYANLLRYMGFNVEERFYVNDMGRQVAVLVYGYRIVKNEKLAPPQNMKIDHWIGAIYALTNILIHKLEIERETHFLEEKLYMELEAILEQTRKFMENNNLYPLVELYITMDNLLKKYRIKHYVGEIITESIRSIEKTVKILSSKGYKQISKYYEEKHGELKNYEKKYRDLLMEQNEYSDSENRFAETYPELYVALKKYITDPDKAEEEIRDYMRRYEGGDEEVGALFREVSEHTLKGFKETLSRLGIVFDAYDWESSHIIRELAGNVIRESEKLPYSRREGGALIIDLDKAAEEHLFIKELFGKDQPGKLVVQRSDGTSLYTTRDIAYSIYKFKHLGASKVYNVIAVEQIREQKQVKATLYLLGYGGEAEKLVHFTYEMVNLKGMRMSGRRGQYYSLDELLEDYVKAIAKSYVKSQIKRIGGLESSTPIDLGELRNVFEKLAVADSRALLLSIDPSKVLTFDPRRLEEYNMGSWILYTFVRLQGILRKWLGVEPLTNIDKLLVEAKKLYGTVKNKEIDLSVLERNILENLLEYPSTLYKSYQELKPNKLLEYTSNLCMNINKLYESVPVLGEKDPYKKSFRILLVIIAALILKDLIEIMGFPTITKI</sequence>
<keyword evidence="10" id="KW-0175">Coiled coil</keyword>
<dbReference type="PANTHER" id="PTHR11956">
    <property type="entry name" value="ARGINYL-TRNA SYNTHETASE"/>
    <property type="match status" value="1"/>
</dbReference>
<dbReference type="SUPFAM" id="SSF55190">
    <property type="entry name" value="Arginyl-tRNA synthetase (ArgRS), N-terminal 'additional' domain"/>
    <property type="match status" value="1"/>
</dbReference>
<dbReference type="GO" id="GO:0006420">
    <property type="term" value="P:arginyl-tRNA aminoacylation"/>
    <property type="evidence" value="ECO:0007669"/>
    <property type="project" value="InterPro"/>
</dbReference>
<dbReference type="GO" id="GO:0004814">
    <property type="term" value="F:arginine-tRNA ligase activity"/>
    <property type="evidence" value="ECO:0007669"/>
    <property type="project" value="UniProtKB-EC"/>
</dbReference>
<dbReference type="Pfam" id="PF03485">
    <property type="entry name" value="Arg_tRNA_synt_N"/>
    <property type="match status" value="1"/>
</dbReference>
<dbReference type="SMART" id="SM00836">
    <property type="entry name" value="DALR_1"/>
    <property type="match status" value="1"/>
</dbReference>
<evidence type="ECO:0000256" key="3">
    <source>
        <dbReference type="ARBA" id="ARBA00022598"/>
    </source>
</evidence>
<evidence type="ECO:0000259" key="12">
    <source>
        <dbReference type="SMART" id="SM01016"/>
    </source>
</evidence>
<comment type="catalytic activity">
    <reaction evidence="8">
        <text>tRNA(Arg) + L-arginine + ATP = L-arginyl-tRNA(Arg) + AMP + diphosphate</text>
        <dbReference type="Rhea" id="RHEA:20301"/>
        <dbReference type="Rhea" id="RHEA-COMP:9658"/>
        <dbReference type="Rhea" id="RHEA-COMP:9673"/>
        <dbReference type="ChEBI" id="CHEBI:30616"/>
        <dbReference type="ChEBI" id="CHEBI:32682"/>
        <dbReference type="ChEBI" id="CHEBI:33019"/>
        <dbReference type="ChEBI" id="CHEBI:78442"/>
        <dbReference type="ChEBI" id="CHEBI:78513"/>
        <dbReference type="ChEBI" id="CHEBI:456215"/>
        <dbReference type="EC" id="6.1.1.19"/>
    </reaction>
</comment>
<evidence type="ECO:0000256" key="8">
    <source>
        <dbReference type="ARBA" id="ARBA00049339"/>
    </source>
</evidence>
<keyword evidence="5 9" id="KW-0067">ATP-binding</keyword>
<keyword evidence="3 9" id="KW-0436">Ligase</keyword>
<dbReference type="Pfam" id="PF05746">
    <property type="entry name" value="DALR_1"/>
    <property type="match status" value="1"/>
</dbReference>
<dbReference type="AlphaFoldDB" id="D7D834"/>
<dbReference type="InterPro" id="IPR001278">
    <property type="entry name" value="Arg-tRNA-ligase"/>
</dbReference>
<dbReference type="Pfam" id="PF00750">
    <property type="entry name" value="tRNA-synt_1d"/>
    <property type="match status" value="2"/>
</dbReference>
<dbReference type="InterPro" id="IPR009080">
    <property type="entry name" value="tRNAsynth_Ia_anticodon-bd"/>
</dbReference>
<dbReference type="SUPFAM" id="SSF52374">
    <property type="entry name" value="Nucleotidylyl transferase"/>
    <property type="match status" value="1"/>
</dbReference>
<dbReference type="PRINTS" id="PR01038">
    <property type="entry name" value="TRNASYNTHARG"/>
</dbReference>
<dbReference type="GO" id="GO:0005737">
    <property type="term" value="C:cytoplasm"/>
    <property type="evidence" value="ECO:0007669"/>
    <property type="project" value="InterPro"/>
</dbReference>
<evidence type="ECO:0000313" key="13">
    <source>
        <dbReference type="EMBL" id="ADI31930.1"/>
    </source>
</evidence>
<feature type="domain" description="DALR anticodon binding" evidence="11">
    <location>
        <begin position="638"/>
        <end position="770"/>
    </location>
</feature>
<dbReference type="Gene3D" id="3.30.1360.70">
    <property type="entry name" value="Arginyl tRNA synthetase N-terminal domain"/>
    <property type="match status" value="1"/>
</dbReference>
<keyword evidence="6 9" id="KW-0648">Protein biosynthesis</keyword>
<dbReference type="HOGENOM" id="CLU_006406_6_1_2"/>
<evidence type="ECO:0000256" key="9">
    <source>
        <dbReference type="RuleBase" id="RU363038"/>
    </source>
</evidence>
<reference evidence="14" key="1">
    <citation type="submission" date="2010-05" db="EMBL/GenBank/DDBJ databases">
        <title>Complete sequence of Staphylothermus hellenicus DSM 12710.</title>
        <authorList>
            <consortium name="US DOE Joint Genome Institute"/>
            <person name="Lucas S."/>
            <person name="Copeland A."/>
            <person name="Lapidus A."/>
            <person name="Cheng J.-F."/>
            <person name="Bruce D."/>
            <person name="Goodwin L."/>
            <person name="Pitluck S."/>
            <person name="Davenport K."/>
            <person name="Detter J.C."/>
            <person name="Han C."/>
            <person name="Tapia R."/>
            <person name="Larimer F."/>
            <person name="Land M."/>
            <person name="Hauser L."/>
            <person name="Kyrpides N."/>
            <person name="Mikhailova N."/>
            <person name="Anderson I.J."/>
            <person name="Woyke T."/>
        </authorList>
    </citation>
    <scope>NUCLEOTIDE SEQUENCE [LARGE SCALE GENOMIC DNA]</scope>
    <source>
        <strain evidence="14">DSM 12710 / JCM 10830 / BK20S6-10-b1 / P8</strain>
    </source>
</reference>
<dbReference type="InterPro" id="IPR014729">
    <property type="entry name" value="Rossmann-like_a/b/a_fold"/>
</dbReference>
<dbReference type="Proteomes" id="UP000002573">
    <property type="component" value="Chromosome"/>
</dbReference>
<evidence type="ECO:0000256" key="10">
    <source>
        <dbReference type="SAM" id="Coils"/>
    </source>
</evidence>
<protein>
    <recommendedName>
        <fullName evidence="2">arginine--tRNA ligase</fullName>
        <ecNumber evidence="2">6.1.1.19</ecNumber>
    </recommendedName>
</protein>
<reference evidence="13 14" key="2">
    <citation type="journal article" date="2011" name="Stand. Genomic Sci.">
        <title>Complete genome sequence of Staphylothermus hellenicus P8.</title>
        <authorList>
            <person name="Anderson I."/>
            <person name="Wirth R."/>
            <person name="Lucas S."/>
            <person name="Copeland A."/>
            <person name="Lapidus A."/>
            <person name="Cheng J.F."/>
            <person name="Goodwin L."/>
            <person name="Pitluck S."/>
            <person name="Davenport K."/>
            <person name="Detter J.C."/>
            <person name="Han C."/>
            <person name="Tapia R."/>
            <person name="Land M."/>
            <person name="Hauser L."/>
            <person name="Pati A."/>
            <person name="Mikhailova N."/>
            <person name="Woyke T."/>
            <person name="Klenk H.P."/>
            <person name="Kyrpides N."/>
            <person name="Ivanova N."/>
        </authorList>
    </citation>
    <scope>NUCLEOTIDE SEQUENCE [LARGE SCALE GENOMIC DNA]</scope>
    <source>
        <strain evidence="14">DSM 12710 / JCM 10830 / BK20S6-10-b1 / P8</strain>
    </source>
</reference>
<dbReference type="OrthoDB" id="372102at2157"/>
<dbReference type="GeneID" id="9234106"/>
<evidence type="ECO:0000256" key="1">
    <source>
        <dbReference type="ARBA" id="ARBA00005594"/>
    </source>
</evidence>
<dbReference type="eggNOG" id="arCOG00487">
    <property type="taxonomic scope" value="Archaea"/>
</dbReference>
<evidence type="ECO:0000256" key="2">
    <source>
        <dbReference type="ARBA" id="ARBA00012837"/>
    </source>
</evidence>
<dbReference type="Gene3D" id="3.40.50.620">
    <property type="entry name" value="HUPs"/>
    <property type="match status" value="2"/>
</dbReference>
<dbReference type="SUPFAM" id="SSF47323">
    <property type="entry name" value="Anticodon-binding domain of a subclass of class I aminoacyl-tRNA synthetases"/>
    <property type="match status" value="1"/>
</dbReference>
<evidence type="ECO:0000259" key="11">
    <source>
        <dbReference type="SMART" id="SM00836"/>
    </source>
</evidence>
<dbReference type="GO" id="GO:0005524">
    <property type="term" value="F:ATP binding"/>
    <property type="evidence" value="ECO:0007669"/>
    <property type="project" value="UniProtKB-KW"/>
</dbReference>
<evidence type="ECO:0000256" key="7">
    <source>
        <dbReference type="ARBA" id="ARBA00023146"/>
    </source>
</evidence>
<dbReference type="EMBL" id="CP002051">
    <property type="protein sequence ID" value="ADI31930.1"/>
    <property type="molecule type" value="Genomic_DNA"/>
</dbReference>
<feature type="coiled-coil region" evidence="10">
    <location>
        <begin position="316"/>
        <end position="343"/>
    </location>
</feature>
<evidence type="ECO:0000256" key="5">
    <source>
        <dbReference type="ARBA" id="ARBA00022840"/>
    </source>
</evidence>
<dbReference type="InterPro" id="IPR036695">
    <property type="entry name" value="Arg-tRNA-synth_N_sf"/>
</dbReference>
<name>D7D834_STAHD</name>
<organism evidence="13 14">
    <name type="scientific">Staphylothermus hellenicus (strain DSM 12710 / JCM 10830 / BK20S6-10-b1 / P8)</name>
    <dbReference type="NCBI Taxonomy" id="591019"/>
    <lineage>
        <taxon>Archaea</taxon>
        <taxon>Thermoproteota</taxon>
        <taxon>Thermoprotei</taxon>
        <taxon>Desulfurococcales</taxon>
        <taxon>Desulfurococcaceae</taxon>
        <taxon>Staphylothermus</taxon>
    </lineage>
</organism>
<gene>
    <name evidence="13" type="ordered locus">Shell_0817</name>
</gene>